<dbReference type="InterPro" id="IPR057238">
    <property type="entry name" value="DUF7916"/>
</dbReference>
<dbReference type="AlphaFoldDB" id="A0A2J9PNI1"/>
<gene>
    <name evidence="2" type="ORF">A6J77_006420</name>
</gene>
<comment type="caution">
    <text evidence="2">The sequence shown here is derived from an EMBL/GenBank/DDBJ whole genome shotgun (WGS) entry which is preliminary data.</text>
</comment>
<evidence type="ECO:0000259" key="1">
    <source>
        <dbReference type="Pfam" id="PF25509"/>
    </source>
</evidence>
<evidence type="ECO:0000313" key="2">
    <source>
        <dbReference type="EMBL" id="PNL91877.1"/>
    </source>
</evidence>
<protein>
    <submittedName>
        <fullName evidence="2">PEP phosphonomutase</fullName>
    </submittedName>
</protein>
<evidence type="ECO:0000313" key="3">
    <source>
        <dbReference type="Proteomes" id="UP000192813"/>
    </source>
</evidence>
<name>A0A2J9PNI1_9LACT</name>
<dbReference type="RefSeq" id="WP_083069208.1">
    <property type="nucleotide sequence ID" value="NZ_JALXKY010000001.1"/>
</dbReference>
<organism evidence="2 3">
    <name type="scientific">Aerococcus viridans</name>
    <dbReference type="NCBI Taxonomy" id="1377"/>
    <lineage>
        <taxon>Bacteria</taxon>
        <taxon>Bacillati</taxon>
        <taxon>Bacillota</taxon>
        <taxon>Bacilli</taxon>
        <taxon>Lactobacillales</taxon>
        <taxon>Aerococcaceae</taxon>
        <taxon>Aerococcus</taxon>
    </lineage>
</organism>
<proteinExistence type="predicted"/>
<dbReference type="SUPFAM" id="SSF51366">
    <property type="entry name" value="Ribulose-phoshate binding barrel"/>
    <property type="match status" value="1"/>
</dbReference>
<feature type="domain" description="DUF7916" evidence="1">
    <location>
        <begin position="5"/>
        <end position="300"/>
    </location>
</feature>
<dbReference type="InterPro" id="IPR011060">
    <property type="entry name" value="RibuloseP-bd_barrel"/>
</dbReference>
<dbReference type="Proteomes" id="UP000192813">
    <property type="component" value="Unassembled WGS sequence"/>
</dbReference>
<accession>A0A2J9PNI1</accession>
<dbReference type="Pfam" id="PF25509">
    <property type="entry name" value="DUF7916"/>
    <property type="match status" value="1"/>
</dbReference>
<sequence length="300" mass="31912">MKRLISASASEINQMDASQLKQAIFASEGRTIVAETVVTSPPLIQGLSNPEVMATFGADIIVLNELDIFNPEIPGLEEFSGSKGIIQELKRLIGRPIAINLEPVDERQDLLETRVKLNPGRLVSKESLEAADELGVDMILLTGNPATGVTMSAIREAVKVTKAHFSGLVLAGKMHGAGLTESIVNEEALLGFMDEGADGVLIPAVNTVPGVNELENQMVTKGVHARGGLVMATIGTSQESAQASVIEAIGLSNKRVGVDCHHIGDGAYGRMPDPENITALSLAVRGKRHTYFRMAQSVNR</sequence>
<dbReference type="EMBL" id="NBTM02000001">
    <property type="protein sequence ID" value="PNL91877.1"/>
    <property type="molecule type" value="Genomic_DNA"/>
</dbReference>
<reference evidence="3" key="1">
    <citation type="submission" date="2017-12" db="EMBL/GenBank/DDBJ databases">
        <title>FDA dAtabase for Regulatory Grade micrObial Sequences (FDA-ARGOS): Supporting development and validation of Infectious Disease Dx tests.</title>
        <authorList>
            <person name="Hoffmann M."/>
            <person name="Allard M."/>
            <person name="Evans P."/>
            <person name="Brown E."/>
            <person name="Tallon L."/>
            <person name="Sadzewicz L."/>
            <person name="Sengamalay N."/>
            <person name="Ott S."/>
            <person name="Godinez A."/>
            <person name="Nagaraj S."/>
            <person name="Vavikolanu K."/>
            <person name="Aluvathingal J."/>
            <person name="Nadendla S."/>
            <person name="Sichtig H."/>
        </authorList>
    </citation>
    <scope>NUCLEOTIDE SEQUENCE [LARGE SCALE GENOMIC DNA]</scope>
    <source>
        <strain evidence="3">FDAARGOS_249</strain>
    </source>
</reference>